<evidence type="ECO:0000256" key="4">
    <source>
        <dbReference type="ARBA" id="ARBA00022694"/>
    </source>
</evidence>
<organism evidence="7 8">
    <name type="scientific">Blumeria graminis f. sp. triticale</name>
    <dbReference type="NCBI Taxonomy" id="1689686"/>
    <lineage>
        <taxon>Eukaryota</taxon>
        <taxon>Fungi</taxon>
        <taxon>Dikarya</taxon>
        <taxon>Ascomycota</taxon>
        <taxon>Pezizomycotina</taxon>
        <taxon>Leotiomycetes</taxon>
        <taxon>Erysiphales</taxon>
        <taxon>Erysiphaceae</taxon>
        <taxon>Blumeria</taxon>
    </lineage>
</organism>
<dbReference type="Pfam" id="PF00400">
    <property type="entry name" value="WD40"/>
    <property type="match status" value="2"/>
</dbReference>
<dbReference type="SMART" id="SM00320">
    <property type="entry name" value="WD40"/>
    <property type="match status" value="9"/>
</dbReference>
<dbReference type="InterPro" id="IPR051973">
    <property type="entry name" value="tRNA_Anticodon_Mtase-Reg"/>
</dbReference>
<keyword evidence="5" id="KW-0677">Repeat</keyword>
<name>A0A9W4DIH2_BLUGR</name>
<evidence type="ECO:0000313" key="8">
    <source>
        <dbReference type="Proteomes" id="UP000683417"/>
    </source>
</evidence>
<keyword evidence="2" id="KW-0963">Cytoplasm</keyword>
<dbReference type="AlphaFoldDB" id="A0A9W4DIH2"/>
<proteinExistence type="predicted"/>
<evidence type="ECO:0000256" key="5">
    <source>
        <dbReference type="ARBA" id="ARBA00022737"/>
    </source>
</evidence>
<keyword evidence="4" id="KW-0819">tRNA processing</keyword>
<evidence type="ECO:0000256" key="6">
    <source>
        <dbReference type="PROSITE-ProRule" id="PRU00221"/>
    </source>
</evidence>
<dbReference type="InterPro" id="IPR001680">
    <property type="entry name" value="WD40_rpt"/>
</dbReference>
<dbReference type="PROSITE" id="PS50294">
    <property type="entry name" value="WD_REPEATS_REGION"/>
    <property type="match status" value="2"/>
</dbReference>
<dbReference type="GO" id="GO:0030488">
    <property type="term" value="P:tRNA methylation"/>
    <property type="evidence" value="ECO:0007669"/>
    <property type="project" value="TreeGrafter"/>
</dbReference>
<accession>A0A9W4DIH2</accession>
<dbReference type="GO" id="GO:0005737">
    <property type="term" value="C:cytoplasm"/>
    <property type="evidence" value="ECO:0007669"/>
    <property type="project" value="UniProtKB-SubCell"/>
</dbReference>
<keyword evidence="3 6" id="KW-0853">WD repeat</keyword>
<sequence length="1136" mass="125099">MSTRKLDSILNPITALQFYRRDQNKLFLIAGEGPYLKVYDSNTSLLVLQHRIFCEQVIHGISTLDKQHDIADNGFICLAIWGSTSLALLTKVRFDLLLDQVVNDITDLITQVPDWILDAAISPFEANNCALVTAHNAIILASVQPEYGRLEMKTVFSPSKLILYSAHLIWESKLHVIVASGTAFGQIITWKCFVDGTKLNICTLAGHEGSVFGIKFSPTFTHADGRDGRLLASCSDDRTVRVWDFMSDHSTMAATEILDAEETDLNVMHHEIQDSTSKALAVFMGHASRIWHLQFLFCSPTSDDQMLANLLSFGEDATTQQWVLKLKLPSTYTKKVNGDSRNLCVDVNTSEIIHHKSYAFHSGKHIWSSALYKGIDGWILSTGGADGKIATYPIRVLDDLSSLSKLALKTDSLDQSSVTNSWTLSDILSLVKKTNIESKPEEVKLNKISSKNTFNRYIFLSTTEILVTTTSGHIMCGLIGSQILWNEVQVPEPISVDLRSYAVVKGFINTGIGYLAGVSGMIYSYRASLGISIFGCVHGKVADMFTIDDKSGQLYGLLVTTLTKKTATFFQLDRISHKIMETLDIGLPPKFVITSAGVANQLLVLGSRLGSLIVYDPKKLGSPLEICNVTHELSGDAITAIVPLSPAGLDCSTEYFLTTGRNGFYFIFSIDSQQSQDTISSLVRIVHHGTPPFGPIIDNAWFEDNELILFGFKGKKFIVWNETRQLEVMSCDCGGAHRSYAYSSMFNGGGGHFVYTRSSKLYLLSHEGPSHKILKQGAHGREIKACALSSDQQFVATGAEDTSLRIWRYDRNAALEQRLQCRALVQKHTTGIQHLQWLGSKYLLSSGGNEELFIWAITSIPNFGIGLVCEASWPDQGEAGNRRITCFEATIISTKSPEDGIIVSMGLSDSAICSYQYSKNHGFSVLATGQYTSSCITQIRQINVSATKLCLITAATDGILTLWNADIIKTNLAQLDPVNLVPYNFQKLHQGTIKSLDVRLNEQSMAVLTGGDDGALVISIFNYLALHENPSSFRLDGAHAAAITCLSVLHNSTDERLNLMTTSNDQRVKTWYVNVLDQVEEKENHNISLAIQLEQEQFTTVADAGGLAVFGESCLMEALIVGNGMEIIRIPSMLPL</sequence>
<dbReference type="EMBL" id="CAJHIT010000003">
    <property type="protein sequence ID" value="CAD6500216.1"/>
    <property type="molecule type" value="Genomic_DNA"/>
</dbReference>
<evidence type="ECO:0000256" key="1">
    <source>
        <dbReference type="ARBA" id="ARBA00004496"/>
    </source>
</evidence>
<reference evidence="7" key="1">
    <citation type="submission" date="2020-10" db="EMBL/GenBank/DDBJ databases">
        <authorList>
            <person name="Muller C M."/>
        </authorList>
    </citation>
    <scope>NUCLEOTIDE SEQUENCE</scope>
    <source>
        <strain evidence="7">THUN-12</strain>
    </source>
</reference>
<feature type="repeat" description="WD" evidence="6">
    <location>
        <begin position="776"/>
        <end position="817"/>
    </location>
</feature>
<feature type="repeat" description="WD" evidence="6">
    <location>
        <begin position="204"/>
        <end position="253"/>
    </location>
</feature>
<dbReference type="PANTHER" id="PTHR14344">
    <property type="entry name" value="WD REPEAT PROTEIN"/>
    <property type="match status" value="1"/>
</dbReference>
<dbReference type="PANTHER" id="PTHR14344:SF3">
    <property type="entry name" value="WD REPEAT-CONTAINING PROTEIN 6"/>
    <property type="match status" value="1"/>
</dbReference>
<evidence type="ECO:0000313" key="7">
    <source>
        <dbReference type="EMBL" id="CAD6500216.1"/>
    </source>
</evidence>
<gene>
    <name evidence="7" type="ORF">BGTH12_LOCUS1574</name>
</gene>
<protein>
    <submittedName>
        <fullName evidence="7">BgTH12-07399</fullName>
    </submittedName>
</protein>
<evidence type="ECO:0000256" key="3">
    <source>
        <dbReference type="ARBA" id="ARBA00022574"/>
    </source>
</evidence>
<evidence type="ECO:0000256" key="2">
    <source>
        <dbReference type="ARBA" id="ARBA00022490"/>
    </source>
</evidence>
<comment type="subcellular location">
    <subcellularLocation>
        <location evidence="1">Cytoplasm</location>
    </subcellularLocation>
</comment>
<comment type="caution">
    <text evidence="7">The sequence shown here is derived from an EMBL/GenBank/DDBJ whole genome shotgun (WGS) entry which is preliminary data.</text>
</comment>
<dbReference type="Proteomes" id="UP000683417">
    <property type="component" value="Unassembled WGS sequence"/>
</dbReference>
<dbReference type="PROSITE" id="PS50082">
    <property type="entry name" value="WD_REPEATS_2"/>
    <property type="match status" value="2"/>
</dbReference>